<organism evidence="3">
    <name type="scientific">hydrothermal vent metagenome</name>
    <dbReference type="NCBI Taxonomy" id="652676"/>
    <lineage>
        <taxon>unclassified sequences</taxon>
        <taxon>metagenomes</taxon>
        <taxon>ecological metagenomes</taxon>
    </lineage>
</organism>
<dbReference type="AlphaFoldDB" id="A0A3B0WYP8"/>
<reference evidence="3" key="1">
    <citation type="submission" date="2018-06" db="EMBL/GenBank/DDBJ databases">
        <authorList>
            <person name="Zhirakovskaya E."/>
        </authorList>
    </citation>
    <scope>NUCLEOTIDE SEQUENCE</scope>
</reference>
<sequence>MNNILVVDDEPSILELIKEALNDEYNVLTAESASDAFKIATDNTIDLIVSDLVMPDKNGIDMIMEFKKNEPDIKILAISGGGGITGRFDYLPIAKLIGAENTLKKPFTMSELKTSISDLLASATH</sequence>
<dbReference type="GO" id="GO:0000160">
    <property type="term" value="P:phosphorelay signal transduction system"/>
    <property type="evidence" value="ECO:0007669"/>
    <property type="project" value="InterPro"/>
</dbReference>
<dbReference type="CDD" id="cd00156">
    <property type="entry name" value="REC"/>
    <property type="match status" value="1"/>
</dbReference>
<dbReference type="PROSITE" id="PS50110">
    <property type="entry name" value="RESPONSE_REGULATORY"/>
    <property type="match status" value="1"/>
</dbReference>
<accession>A0A3B0WYP8</accession>
<dbReference type="InterPro" id="IPR050595">
    <property type="entry name" value="Bact_response_regulator"/>
</dbReference>
<dbReference type="PANTHER" id="PTHR44591">
    <property type="entry name" value="STRESS RESPONSE REGULATOR PROTEIN 1"/>
    <property type="match status" value="1"/>
</dbReference>
<gene>
    <name evidence="3" type="ORF">MNBD_GAMMA07-356</name>
</gene>
<dbReference type="SMART" id="SM00448">
    <property type="entry name" value="REC"/>
    <property type="match status" value="1"/>
</dbReference>
<proteinExistence type="predicted"/>
<dbReference type="Gene3D" id="3.40.50.2300">
    <property type="match status" value="1"/>
</dbReference>
<dbReference type="PANTHER" id="PTHR44591:SF23">
    <property type="entry name" value="CHEY SUBFAMILY"/>
    <property type="match status" value="1"/>
</dbReference>
<feature type="domain" description="Response regulatory" evidence="2">
    <location>
        <begin position="3"/>
        <end position="120"/>
    </location>
</feature>
<dbReference type="InterPro" id="IPR001789">
    <property type="entry name" value="Sig_transdc_resp-reg_receiver"/>
</dbReference>
<evidence type="ECO:0000256" key="1">
    <source>
        <dbReference type="ARBA" id="ARBA00022553"/>
    </source>
</evidence>
<dbReference type="InterPro" id="IPR011006">
    <property type="entry name" value="CheY-like_superfamily"/>
</dbReference>
<keyword evidence="1" id="KW-0597">Phosphoprotein</keyword>
<evidence type="ECO:0000313" key="3">
    <source>
        <dbReference type="EMBL" id="VAW54349.1"/>
    </source>
</evidence>
<dbReference type="Pfam" id="PF00072">
    <property type="entry name" value="Response_reg"/>
    <property type="match status" value="1"/>
</dbReference>
<name>A0A3B0WYP8_9ZZZZ</name>
<dbReference type="SUPFAM" id="SSF52172">
    <property type="entry name" value="CheY-like"/>
    <property type="match status" value="1"/>
</dbReference>
<evidence type="ECO:0000259" key="2">
    <source>
        <dbReference type="PROSITE" id="PS50110"/>
    </source>
</evidence>
<dbReference type="EMBL" id="UOFF01000057">
    <property type="protein sequence ID" value="VAW54349.1"/>
    <property type="molecule type" value="Genomic_DNA"/>
</dbReference>
<protein>
    <recommendedName>
        <fullName evidence="2">Response regulatory domain-containing protein</fullName>
    </recommendedName>
</protein>